<dbReference type="InterPro" id="IPR050482">
    <property type="entry name" value="Sensor_HK_TwoCompSys"/>
</dbReference>
<dbReference type="InterPro" id="IPR011712">
    <property type="entry name" value="Sig_transdc_His_kin_sub3_dim/P"/>
</dbReference>
<evidence type="ECO:0000313" key="8">
    <source>
        <dbReference type="Proteomes" id="UP000190061"/>
    </source>
</evidence>
<keyword evidence="8" id="KW-1185">Reference proteome</keyword>
<dbReference type="PANTHER" id="PTHR24421">
    <property type="entry name" value="NITRATE/NITRITE SENSOR PROTEIN NARX-RELATED"/>
    <property type="match status" value="1"/>
</dbReference>
<evidence type="ECO:0000256" key="1">
    <source>
        <dbReference type="ARBA" id="ARBA00022679"/>
    </source>
</evidence>
<dbReference type="AlphaFoldDB" id="A0A1T4PLP0"/>
<keyword evidence="1" id="KW-0808">Transferase</keyword>
<dbReference type="GO" id="GO:0000155">
    <property type="term" value="F:phosphorelay sensor kinase activity"/>
    <property type="evidence" value="ECO:0007669"/>
    <property type="project" value="InterPro"/>
</dbReference>
<dbReference type="Gene3D" id="1.20.5.1930">
    <property type="match status" value="1"/>
</dbReference>
<keyword evidence="4" id="KW-0472">Membrane</keyword>
<feature type="transmembrane region" description="Helical" evidence="4">
    <location>
        <begin position="107"/>
        <end position="125"/>
    </location>
</feature>
<dbReference type="InterPro" id="IPR036890">
    <property type="entry name" value="HATPase_C_sf"/>
</dbReference>
<feature type="domain" description="Signal transduction histidine kinase subgroup 3 dimerisation and phosphoacceptor" evidence="6">
    <location>
        <begin position="195"/>
        <end position="261"/>
    </location>
</feature>
<protein>
    <submittedName>
        <fullName evidence="7">Two-component system, NarL family, sensor histidine kinase DesK</fullName>
    </submittedName>
</protein>
<dbReference type="STRING" id="1122188.SAMN02745674_01259"/>
<dbReference type="CDD" id="cd16917">
    <property type="entry name" value="HATPase_UhpB-NarQ-NarX-like"/>
    <property type="match status" value="1"/>
</dbReference>
<dbReference type="Pfam" id="PF07730">
    <property type="entry name" value="HisKA_3"/>
    <property type="match status" value="1"/>
</dbReference>
<keyword evidence="2 7" id="KW-0418">Kinase</keyword>
<evidence type="ECO:0000259" key="6">
    <source>
        <dbReference type="Pfam" id="PF07730"/>
    </source>
</evidence>
<dbReference type="Gene3D" id="3.30.565.10">
    <property type="entry name" value="Histidine kinase-like ATPase, C-terminal domain"/>
    <property type="match status" value="1"/>
</dbReference>
<evidence type="ECO:0000256" key="4">
    <source>
        <dbReference type="SAM" id="Phobius"/>
    </source>
</evidence>
<dbReference type="Pfam" id="PF02518">
    <property type="entry name" value="HATPase_c"/>
    <property type="match status" value="1"/>
</dbReference>
<name>A0A1T4PLP0_9GAMM</name>
<keyword evidence="4" id="KW-0812">Transmembrane</keyword>
<feature type="transmembrane region" description="Helical" evidence="4">
    <location>
        <begin position="51"/>
        <end position="78"/>
    </location>
</feature>
<dbReference type="EMBL" id="FUXP01000003">
    <property type="protein sequence ID" value="SJZ92176.1"/>
    <property type="molecule type" value="Genomic_DNA"/>
</dbReference>
<gene>
    <name evidence="7" type="ORF">SAMN02745674_01259</name>
</gene>
<evidence type="ECO:0000256" key="2">
    <source>
        <dbReference type="ARBA" id="ARBA00022777"/>
    </source>
</evidence>
<dbReference type="Proteomes" id="UP000190061">
    <property type="component" value="Unassembled WGS sequence"/>
</dbReference>
<evidence type="ECO:0000256" key="3">
    <source>
        <dbReference type="ARBA" id="ARBA00023012"/>
    </source>
</evidence>
<dbReference type="RefSeq" id="WP_078757855.1">
    <property type="nucleotide sequence ID" value="NZ_FUXP01000003.1"/>
</dbReference>
<accession>A0A1T4PLP0</accession>
<keyword evidence="3" id="KW-0902">Two-component regulatory system</keyword>
<dbReference type="GO" id="GO:0046983">
    <property type="term" value="F:protein dimerization activity"/>
    <property type="evidence" value="ECO:0007669"/>
    <property type="project" value="InterPro"/>
</dbReference>
<feature type="transmembrane region" description="Helical" evidence="4">
    <location>
        <begin position="21"/>
        <end position="45"/>
    </location>
</feature>
<dbReference type="InterPro" id="IPR003594">
    <property type="entry name" value="HATPase_dom"/>
</dbReference>
<dbReference type="PANTHER" id="PTHR24421:SF63">
    <property type="entry name" value="SENSOR HISTIDINE KINASE DESK"/>
    <property type="match status" value="1"/>
</dbReference>
<feature type="transmembrane region" description="Helical" evidence="4">
    <location>
        <begin position="145"/>
        <end position="166"/>
    </location>
</feature>
<keyword evidence="4" id="KW-1133">Transmembrane helix</keyword>
<reference evidence="7 8" key="1">
    <citation type="submission" date="2017-02" db="EMBL/GenBank/DDBJ databases">
        <authorList>
            <person name="Peterson S.W."/>
        </authorList>
    </citation>
    <scope>NUCLEOTIDE SEQUENCE [LARGE SCALE GENOMIC DNA]</scope>
    <source>
        <strain evidence="7 8">DSM 21749</strain>
    </source>
</reference>
<organism evidence="7 8">
    <name type="scientific">Lysobacter spongiicola DSM 21749</name>
    <dbReference type="NCBI Taxonomy" id="1122188"/>
    <lineage>
        <taxon>Bacteria</taxon>
        <taxon>Pseudomonadati</taxon>
        <taxon>Pseudomonadota</taxon>
        <taxon>Gammaproteobacteria</taxon>
        <taxon>Lysobacterales</taxon>
        <taxon>Lysobacteraceae</taxon>
        <taxon>Novilysobacter</taxon>
    </lineage>
</organism>
<sequence length="397" mass="42689">MIAVLKPRLRRARDWLVPEELGFGWMPILVLGYLVFLFLPLLFGGGEGGGLWWFGHGSGGLALTLVSVVVFLPLYFAFYRVGRTGQLLCMLGTAALGYALLPYNPFANTYLIYAAAMAAFLRQGLWRRVGWMAVMLALFLLEIRLLGYPLFGFALTLILSVAVFVGNHFQAESGRRQAELKLSHEEVRRLAAMAERERIGRDLHDLLGHTLSMVALKSELAGKLLAHDPAAARREIDEVARVAREALGQVRSAVSGIRSSGLAAELAAARLLLECDGVKFRYERAELALAPAQEAALALTLREAITNIQRHAGARSAAASLSADAGEAVLRVSDDGRGGDLRPGNGLTGMRERIESLGGRMQVSGRQGGGVALEARLPLSAGAAVGSPEQPAEVALR</sequence>
<dbReference type="GO" id="GO:0016020">
    <property type="term" value="C:membrane"/>
    <property type="evidence" value="ECO:0007669"/>
    <property type="project" value="InterPro"/>
</dbReference>
<evidence type="ECO:0000259" key="5">
    <source>
        <dbReference type="Pfam" id="PF02518"/>
    </source>
</evidence>
<proteinExistence type="predicted"/>
<dbReference type="SUPFAM" id="SSF55874">
    <property type="entry name" value="ATPase domain of HSP90 chaperone/DNA topoisomerase II/histidine kinase"/>
    <property type="match status" value="1"/>
</dbReference>
<feature type="domain" description="Histidine kinase/HSP90-like ATPase" evidence="5">
    <location>
        <begin position="294"/>
        <end position="380"/>
    </location>
</feature>
<evidence type="ECO:0000313" key="7">
    <source>
        <dbReference type="EMBL" id="SJZ92176.1"/>
    </source>
</evidence>